<keyword evidence="1" id="KW-0880">Kelch repeat</keyword>
<dbReference type="PANTHER" id="PTHR46375">
    <property type="entry name" value="KELCH REPEAT AND BTB DOMAIN-CONTAINING PROTEIN 13-RELATED"/>
    <property type="match status" value="1"/>
</dbReference>
<name>A0ABQ9E0X3_TEGGR</name>
<keyword evidence="2" id="KW-0812">Transmembrane</keyword>
<dbReference type="PANTHER" id="PTHR46375:SF3">
    <property type="entry name" value="KELCH REPEAT AND BTB DOMAIN-CONTAINING PROTEIN 13"/>
    <property type="match status" value="1"/>
</dbReference>
<comment type="caution">
    <text evidence="3">The sequence shown here is derived from an EMBL/GenBank/DDBJ whole genome shotgun (WGS) entry which is preliminary data.</text>
</comment>
<feature type="transmembrane region" description="Helical" evidence="2">
    <location>
        <begin position="56"/>
        <end position="78"/>
    </location>
</feature>
<sequence length="373" mass="42083">MLALSCDIVTVITVDTAIVITDDIISVTTSDKVIVMTVDNVIVNTINIVIDITGDIVIVIIIDIFIVNTIDIAIVITLKKFRNIPYIIISVGGEVPGEDRSSPFQDVLRYCMDSHKFEVEALTDLSEVHTSPGLDIGYKISVKGKDIIFTGGETKFGKNTWIIDVWKYDTFSHQWEVITKLQNVRRHHGMCIMGDCIYLIGGFGKYRMKLDSVEMFNCKTGKWSTLASLPEPAFSLAATVCNGKIYAIKSRVYCYDPQEDRWKIDNGDPPPFICSDALTYGQYIYLPSRYCSRLTRYDTTSNTFEEVGVFPHSKGAGSSVICDGKIYRVGISEFKAFMEWYDIEKDIFNSAQELDLFLLNNNLVSVPYIKDFR</sequence>
<keyword evidence="4" id="KW-1185">Reference proteome</keyword>
<accession>A0ABQ9E0X3</accession>
<dbReference type="Proteomes" id="UP001217089">
    <property type="component" value="Unassembled WGS sequence"/>
</dbReference>
<keyword evidence="2" id="KW-0472">Membrane</keyword>
<dbReference type="Pfam" id="PF01344">
    <property type="entry name" value="Kelch_1"/>
    <property type="match status" value="1"/>
</dbReference>
<dbReference type="SMART" id="SM00612">
    <property type="entry name" value="Kelch"/>
    <property type="match status" value="2"/>
</dbReference>
<gene>
    <name evidence="3" type="ORF">KUTeg_024627</name>
</gene>
<reference evidence="3 4" key="1">
    <citation type="submission" date="2022-12" db="EMBL/GenBank/DDBJ databases">
        <title>Chromosome-level genome of Tegillarca granosa.</title>
        <authorList>
            <person name="Kim J."/>
        </authorList>
    </citation>
    <scope>NUCLEOTIDE SEQUENCE [LARGE SCALE GENOMIC DNA]</scope>
    <source>
        <strain evidence="3">Teg-2019</strain>
        <tissue evidence="3">Adductor muscle</tissue>
    </source>
</reference>
<dbReference type="InterPro" id="IPR015915">
    <property type="entry name" value="Kelch-typ_b-propeller"/>
</dbReference>
<evidence type="ECO:0000313" key="3">
    <source>
        <dbReference type="EMBL" id="KAJ8298096.1"/>
    </source>
</evidence>
<dbReference type="SUPFAM" id="SSF117281">
    <property type="entry name" value="Kelch motif"/>
    <property type="match status" value="1"/>
</dbReference>
<dbReference type="InterPro" id="IPR006652">
    <property type="entry name" value="Kelch_1"/>
</dbReference>
<evidence type="ECO:0000313" key="4">
    <source>
        <dbReference type="Proteomes" id="UP001217089"/>
    </source>
</evidence>
<dbReference type="Gene3D" id="2.120.10.80">
    <property type="entry name" value="Kelch-type beta propeller"/>
    <property type="match status" value="1"/>
</dbReference>
<protein>
    <submittedName>
        <fullName evidence="3">Uncharacterized protein</fullName>
    </submittedName>
</protein>
<proteinExistence type="predicted"/>
<dbReference type="InterPro" id="IPR052392">
    <property type="entry name" value="Kelch-BTB_domain-containing"/>
</dbReference>
<evidence type="ECO:0000256" key="2">
    <source>
        <dbReference type="SAM" id="Phobius"/>
    </source>
</evidence>
<organism evidence="3 4">
    <name type="scientific">Tegillarca granosa</name>
    <name type="common">Malaysian cockle</name>
    <name type="synonym">Anadara granosa</name>
    <dbReference type="NCBI Taxonomy" id="220873"/>
    <lineage>
        <taxon>Eukaryota</taxon>
        <taxon>Metazoa</taxon>
        <taxon>Spiralia</taxon>
        <taxon>Lophotrochozoa</taxon>
        <taxon>Mollusca</taxon>
        <taxon>Bivalvia</taxon>
        <taxon>Autobranchia</taxon>
        <taxon>Pteriomorphia</taxon>
        <taxon>Arcoida</taxon>
        <taxon>Arcoidea</taxon>
        <taxon>Arcidae</taxon>
        <taxon>Tegillarca</taxon>
    </lineage>
</organism>
<keyword evidence="2" id="KW-1133">Transmembrane helix</keyword>
<evidence type="ECO:0000256" key="1">
    <source>
        <dbReference type="ARBA" id="ARBA00022441"/>
    </source>
</evidence>
<dbReference type="EMBL" id="JARBDR010000923">
    <property type="protein sequence ID" value="KAJ8298096.1"/>
    <property type="molecule type" value="Genomic_DNA"/>
</dbReference>